<dbReference type="AlphaFoldDB" id="A0ABD1HD26"/>
<comment type="caution">
    <text evidence="2">The sequence shown here is derived from an EMBL/GenBank/DDBJ whole genome shotgun (WGS) entry which is preliminary data.</text>
</comment>
<evidence type="ECO:0000313" key="2">
    <source>
        <dbReference type="EMBL" id="KAL1552911.1"/>
    </source>
</evidence>
<dbReference type="EMBL" id="JBEAFC010000006">
    <property type="protein sequence ID" value="KAL1552911.1"/>
    <property type="molecule type" value="Genomic_DNA"/>
</dbReference>
<evidence type="ECO:0000313" key="3">
    <source>
        <dbReference type="Proteomes" id="UP001567538"/>
    </source>
</evidence>
<comment type="similarity">
    <text evidence="1">Belongs to the LTV1 family.</text>
</comment>
<reference evidence="2 3" key="1">
    <citation type="submission" date="2024-06" db="EMBL/GenBank/DDBJ databases">
        <title>A chromosome level genome sequence of Diviner's sage (Salvia divinorum).</title>
        <authorList>
            <person name="Ford S.A."/>
            <person name="Ro D.-K."/>
            <person name="Ness R.W."/>
            <person name="Phillips M.A."/>
        </authorList>
    </citation>
    <scope>NUCLEOTIDE SEQUENCE [LARGE SCALE GENOMIC DNA]</scope>
    <source>
        <strain evidence="2">SAF-2024a</strain>
        <tissue evidence="2">Leaf</tissue>
    </source>
</reference>
<dbReference type="Proteomes" id="UP001567538">
    <property type="component" value="Unassembled WGS sequence"/>
</dbReference>
<keyword evidence="3" id="KW-1185">Reference proteome</keyword>
<accession>A0ABD1HD26</accession>
<proteinExistence type="inferred from homology"/>
<dbReference type="PANTHER" id="PTHR21531">
    <property type="entry name" value="LOW-TEMPERATURE VIABILITY PROTEIN LTV1-RELATED"/>
    <property type="match status" value="1"/>
</dbReference>
<name>A0ABD1HD26_SALDI</name>
<evidence type="ECO:0000256" key="1">
    <source>
        <dbReference type="ARBA" id="ARBA00009078"/>
    </source>
</evidence>
<dbReference type="InterPro" id="IPR007307">
    <property type="entry name" value="Ltv1"/>
</dbReference>
<protein>
    <submittedName>
        <fullName evidence="2">Protein LTV1</fullName>
    </submittedName>
</protein>
<sequence length="100" mass="11342">MGKKKFFDEKKSATFPLMTRDASDPNYSSDPSGDRVFVRADNNEYLHTTMEDSVDPASIYVDARDNYDDEDPYGGSGEVLLIQVPAQPFIRLQIEPVSRY</sequence>
<organism evidence="2 3">
    <name type="scientific">Salvia divinorum</name>
    <name type="common">Maria pastora</name>
    <name type="synonym">Diviner's sage</name>
    <dbReference type="NCBI Taxonomy" id="28513"/>
    <lineage>
        <taxon>Eukaryota</taxon>
        <taxon>Viridiplantae</taxon>
        <taxon>Streptophyta</taxon>
        <taxon>Embryophyta</taxon>
        <taxon>Tracheophyta</taxon>
        <taxon>Spermatophyta</taxon>
        <taxon>Magnoliopsida</taxon>
        <taxon>eudicotyledons</taxon>
        <taxon>Gunneridae</taxon>
        <taxon>Pentapetalae</taxon>
        <taxon>asterids</taxon>
        <taxon>lamiids</taxon>
        <taxon>Lamiales</taxon>
        <taxon>Lamiaceae</taxon>
        <taxon>Nepetoideae</taxon>
        <taxon>Mentheae</taxon>
        <taxon>Salviinae</taxon>
        <taxon>Salvia</taxon>
        <taxon>Salvia subgen. Calosphace</taxon>
    </lineage>
</organism>
<gene>
    <name evidence="2" type="ORF">AAHA92_13653</name>
</gene>
<dbReference type="PANTHER" id="PTHR21531:SF0">
    <property type="entry name" value="PROTEIN LTV1 HOMOLOG"/>
    <property type="match status" value="1"/>
</dbReference>